<dbReference type="SUPFAM" id="SSF56281">
    <property type="entry name" value="Metallo-hydrolase/oxidoreductase"/>
    <property type="match status" value="1"/>
</dbReference>
<feature type="domain" description="Metallo-beta-lactamase" evidence="1">
    <location>
        <begin position="22"/>
        <end position="185"/>
    </location>
</feature>
<keyword evidence="3" id="KW-1185">Reference proteome</keyword>
<gene>
    <name evidence="2" type="ORF">HX89_11765</name>
</gene>
<name>A0A075JJF3_9MICO</name>
<sequence>MRIERVVTSGTFELDGGKWDVDNNVWLIGDDEQVIIVDPAHEAAPILDAVAGREVVAIVCTHAHNDHITAAADVRAATGAPVHLHPGDRVLWDMTYDWAPDESLSDGDELRVAGATLRVIHTPGHAPGACCLYLEALDVVFTGDTLFQGGPGATGRSYSDEDTLLASIRTSLFTLPGHTTVLTGHGDATSIAAESATIGAGSEQ</sequence>
<dbReference type="Pfam" id="PF00753">
    <property type="entry name" value="Lactamase_B"/>
    <property type="match status" value="1"/>
</dbReference>
<keyword evidence="2" id="KW-0378">Hydrolase</keyword>
<protein>
    <submittedName>
        <fullName evidence="2">Zn-dependent hydrolase</fullName>
    </submittedName>
</protein>
<dbReference type="Proteomes" id="UP000027986">
    <property type="component" value="Chromosome"/>
</dbReference>
<proteinExistence type="predicted"/>
<dbReference type="Gene3D" id="3.60.15.10">
    <property type="entry name" value="Ribonuclease Z/Hydroxyacylglutathione hydrolase-like"/>
    <property type="match status" value="1"/>
</dbReference>
<evidence type="ECO:0000313" key="2">
    <source>
        <dbReference type="EMBL" id="AIF41497.1"/>
    </source>
</evidence>
<evidence type="ECO:0000313" key="3">
    <source>
        <dbReference type="Proteomes" id="UP000027986"/>
    </source>
</evidence>
<accession>A0A075JJF3</accession>
<dbReference type="KEGG" id="dni:HX89_11765"/>
<dbReference type="GO" id="GO:0016787">
    <property type="term" value="F:hydrolase activity"/>
    <property type="evidence" value="ECO:0007669"/>
    <property type="project" value="UniProtKB-KW"/>
</dbReference>
<evidence type="ECO:0000259" key="1">
    <source>
        <dbReference type="SMART" id="SM00849"/>
    </source>
</evidence>
<dbReference type="HOGENOM" id="CLU_030571_5_4_11"/>
<reference evidence="2 3" key="1">
    <citation type="submission" date="2014-07" db="EMBL/GenBank/DDBJ databases">
        <title>Genome Sequencing of Dermacoccus nishinomiyaensis.</title>
        <authorList>
            <person name="Hong K.W."/>
            <person name="Chan K.G."/>
        </authorList>
    </citation>
    <scope>NUCLEOTIDE SEQUENCE [LARGE SCALE GENOMIC DNA]</scope>
    <source>
        <strain evidence="2 3">M25</strain>
    </source>
</reference>
<organism evidence="2 3">
    <name type="scientific">Dermacoccus nishinomiyaensis</name>
    <dbReference type="NCBI Taxonomy" id="1274"/>
    <lineage>
        <taxon>Bacteria</taxon>
        <taxon>Bacillati</taxon>
        <taxon>Actinomycetota</taxon>
        <taxon>Actinomycetes</taxon>
        <taxon>Micrococcales</taxon>
        <taxon>Dermacoccaceae</taxon>
        <taxon>Dermacoccus</taxon>
    </lineage>
</organism>
<dbReference type="InterPro" id="IPR051453">
    <property type="entry name" value="MBL_Glyoxalase_II"/>
</dbReference>
<dbReference type="CDD" id="cd06262">
    <property type="entry name" value="metallo-hydrolase-like_MBL-fold"/>
    <property type="match status" value="1"/>
</dbReference>
<dbReference type="PANTHER" id="PTHR46233">
    <property type="entry name" value="HYDROXYACYLGLUTATHIONE HYDROLASE GLOC"/>
    <property type="match status" value="1"/>
</dbReference>
<dbReference type="EMBL" id="CP008889">
    <property type="protein sequence ID" value="AIF41497.1"/>
    <property type="molecule type" value="Genomic_DNA"/>
</dbReference>
<dbReference type="InterPro" id="IPR001279">
    <property type="entry name" value="Metallo-B-lactamas"/>
</dbReference>
<dbReference type="SMART" id="SM00849">
    <property type="entry name" value="Lactamase_B"/>
    <property type="match status" value="1"/>
</dbReference>
<dbReference type="AlphaFoldDB" id="A0A075JJF3"/>
<dbReference type="InterPro" id="IPR036866">
    <property type="entry name" value="RibonucZ/Hydroxyglut_hydro"/>
</dbReference>
<dbReference type="PANTHER" id="PTHR46233:SF4">
    <property type="entry name" value="METALLO-BETA-LACTAMASE DOMAIN-CONTAINING PROTEIN"/>
    <property type="match status" value="1"/>
</dbReference>
<dbReference type="eggNOG" id="COG0491">
    <property type="taxonomic scope" value="Bacteria"/>
</dbReference>